<dbReference type="Proteomes" id="UP000425960">
    <property type="component" value="Chromosome"/>
</dbReference>
<dbReference type="KEGG" id="dov:DSCO28_20600"/>
<proteinExistence type="predicted"/>
<accession>A0A5K7ZJD1</accession>
<dbReference type="AlphaFoldDB" id="A0A5K7ZJD1"/>
<dbReference type="EMBL" id="AP021876">
    <property type="protein sequence ID" value="BBO81494.1"/>
    <property type="molecule type" value="Genomic_DNA"/>
</dbReference>
<evidence type="ECO:0000313" key="2">
    <source>
        <dbReference type="Proteomes" id="UP000425960"/>
    </source>
</evidence>
<gene>
    <name evidence="1" type="ORF">DSCO28_20600</name>
</gene>
<sequence length="217" mass="24423">MKRNALFKDAIDASSASQRWRLSLFAAVFVFFMVPSCTTIADDNSGEDTHMAVENNAVRIERLARDQAATLVPHADMLRYTPPLPDMWPLGTTAKLTIYGYVSQPAPTGRVTYTVSTPSVEVVFEMAEDGPNVYDTKRARAQSLDRLQPRVCSHVDADIRRKGIEALLDAIISGKLTEAAKRSIRDSYQSWQHENQIISENIANRHCAFFRWLNEAF</sequence>
<reference evidence="1 2" key="1">
    <citation type="submission" date="2019-11" db="EMBL/GenBank/DDBJ databases">
        <title>Comparative genomics of hydrocarbon-degrading Desulfosarcina strains.</title>
        <authorList>
            <person name="Watanabe M."/>
            <person name="Kojima H."/>
            <person name="Fukui M."/>
        </authorList>
    </citation>
    <scope>NUCLEOTIDE SEQUENCE [LARGE SCALE GENOMIC DNA]</scope>
    <source>
        <strain evidence="1 2">28bB2T</strain>
    </source>
</reference>
<protein>
    <submittedName>
        <fullName evidence="1">Uncharacterized protein</fullName>
    </submittedName>
</protein>
<name>A0A5K7ZJD1_9BACT</name>
<organism evidence="1 2">
    <name type="scientific">Desulfosarcina ovata subsp. sediminis</name>
    <dbReference type="NCBI Taxonomy" id="885957"/>
    <lineage>
        <taxon>Bacteria</taxon>
        <taxon>Pseudomonadati</taxon>
        <taxon>Thermodesulfobacteriota</taxon>
        <taxon>Desulfobacteria</taxon>
        <taxon>Desulfobacterales</taxon>
        <taxon>Desulfosarcinaceae</taxon>
        <taxon>Desulfosarcina</taxon>
    </lineage>
</organism>
<evidence type="ECO:0000313" key="1">
    <source>
        <dbReference type="EMBL" id="BBO81494.1"/>
    </source>
</evidence>
<dbReference type="RefSeq" id="WP_155322187.1">
    <property type="nucleotide sequence ID" value="NZ_AP021876.1"/>
</dbReference>